<reference evidence="7 8" key="1">
    <citation type="submission" date="2020-08" db="EMBL/GenBank/DDBJ databases">
        <title>Genomic Encyclopedia of Type Strains, Phase IV (KMG-IV): sequencing the most valuable type-strain genomes for metagenomic binning, comparative biology and taxonomic classification.</title>
        <authorList>
            <person name="Goeker M."/>
        </authorList>
    </citation>
    <scope>NUCLEOTIDE SEQUENCE [LARGE SCALE GENOMIC DNA]</scope>
    <source>
        <strain evidence="7 8">DSM 45385</strain>
    </source>
</reference>
<evidence type="ECO:0000256" key="2">
    <source>
        <dbReference type="ARBA" id="ARBA00010961"/>
    </source>
</evidence>
<dbReference type="InterPro" id="IPR001207">
    <property type="entry name" value="Transposase_mutator"/>
</dbReference>
<dbReference type="Pfam" id="PF00872">
    <property type="entry name" value="Transposase_mut"/>
    <property type="match status" value="1"/>
</dbReference>
<organism evidence="7 8">
    <name type="scientific">Nonomuraea endophytica</name>
    <dbReference type="NCBI Taxonomy" id="714136"/>
    <lineage>
        <taxon>Bacteria</taxon>
        <taxon>Bacillati</taxon>
        <taxon>Actinomycetota</taxon>
        <taxon>Actinomycetes</taxon>
        <taxon>Streptosporangiales</taxon>
        <taxon>Streptosporangiaceae</taxon>
        <taxon>Nonomuraea</taxon>
    </lineage>
</organism>
<protein>
    <submittedName>
        <fullName evidence="7">Transposase-like protein</fullName>
    </submittedName>
</protein>
<keyword evidence="4" id="KW-0238">DNA-binding</keyword>
<evidence type="ECO:0000256" key="5">
    <source>
        <dbReference type="ARBA" id="ARBA00023172"/>
    </source>
</evidence>
<evidence type="ECO:0000256" key="6">
    <source>
        <dbReference type="SAM" id="MobiDB-lite"/>
    </source>
</evidence>
<dbReference type="GO" id="GO:0006313">
    <property type="term" value="P:DNA transposition"/>
    <property type="evidence" value="ECO:0007669"/>
    <property type="project" value="InterPro"/>
</dbReference>
<evidence type="ECO:0000313" key="7">
    <source>
        <dbReference type="EMBL" id="MBB5075482.1"/>
    </source>
</evidence>
<comment type="similarity">
    <text evidence="2">Belongs to the transposase mutator family.</text>
</comment>
<dbReference type="AlphaFoldDB" id="A0A7W7ZXA7"/>
<name>A0A7W7ZXA7_9ACTN</name>
<feature type="compositionally biased region" description="Basic residues" evidence="6">
    <location>
        <begin position="50"/>
        <end position="70"/>
    </location>
</feature>
<evidence type="ECO:0000256" key="3">
    <source>
        <dbReference type="ARBA" id="ARBA00022578"/>
    </source>
</evidence>
<keyword evidence="3" id="KW-0815">Transposition</keyword>
<dbReference type="GO" id="GO:0004803">
    <property type="term" value="F:transposase activity"/>
    <property type="evidence" value="ECO:0007669"/>
    <property type="project" value="InterPro"/>
</dbReference>
<comment type="caution">
    <text evidence="7">The sequence shown here is derived from an EMBL/GenBank/DDBJ whole genome shotgun (WGS) entry which is preliminary data.</text>
</comment>
<dbReference type="GO" id="GO:0003677">
    <property type="term" value="F:DNA binding"/>
    <property type="evidence" value="ECO:0007669"/>
    <property type="project" value="UniProtKB-KW"/>
</dbReference>
<evidence type="ECO:0000256" key="4">
    <source>
        <dbReference type="ARBA" id="ARBA00023125"/>
    </source>
</evidence>
<proteinExistence type="inferred from homology"/>
<accession>A0A7W7ZXA7</accession>
<keyword evidence="5" id="KW-0233">DNA recombination</keyword>
<dbReference type="Proteomes" id="UP000568380">
    <property type="component" value="Unassembled WGS sequence"/>
</dbReference>
<gene>
    <name evidence="7" type="ORF">HNR40_000928</name>
</gene>
<evidence type="ECO:0000256" key="1">
    <source>
        <dbReference type="ARBA" id="ARBA00002190"/>
    </source>
</evidence>
<evidence type="ECO:0000313" key="8">
    <source>
        <dbReference type="Proteomes" id="UP000568380"/>
    </source>
</evidence>
<sequence>MIGALEARYPAAYKHLDATSEDLLPFAAFLREIEKQIYPQERLNKEIGHRAARPARHHPPGRLRAGRADR</sequence>
<comment type="function">
    <text evidence="1">Required for the transposition of the insertion element.</text>
</comment>
<keyword evidence="8" id="KW-1185">Reference proteome</keyword>
<feature type="region of interest" description="Disordered" evidence="6">
    <location>
        <begin position="44"/>
        <end position="70"/>
    </location>
</feature>
<dbReference type="EMBL" id="JACHIN010000001">
    <property type="protein sequence ID" value="MBB5075482.1"/>
    <property type="molecule type" value="Genomic_DNA"/>
</dbReference>